<sequence>MGDVAEPRNQQQPASRPPRTVSAMVFALLPMVLVAFGIAGMTGQCSFNPGGPSIQGGPVPTVDVPAELRRAAGRVDFPVLEPNLPANWRANAANVTTLASHAQVVRVGWLTGGGRYLRLAQSTAAEDELVESETRQAPHARGAVDAAGRQWVVYDSVRGEQAWVTERDGVRLLITGNADEAEFRALAEAAINAPPGA</sequence>
<feature type="transmembrane region" description="Helical" evidence="1">
    <location>
        <begin position="21"/>
        <end position="41"/>
    </location>
</feature>
<accession>A0A1H3PRZ9</accession>
<keyword evidence="3" id="KW-1185">Reference proteome</keyword>
<protein>
    <recommendedName>
        <fullName evidence="4">DUF4245 domain-containing protein</fullName>
    </recommendedName>
</protein>
<gene>
    <name evidence="2" type="ORF">SAMN05216215_104378</name>
</gene>
<evidence type="ECO:0000256" key="1">
    <source>
        <dbReference type="SAM" id="Phobius"/>
    </source>
</evidence>
<organism evidence="2 3">
    <name type="scientific">Saccharopolyspora shandongensis</name>
    <dbReference type="NCBI Taxonomy" id="418495"/>
    <lineage>
        <taxon>Bacteria</taxon>
        <taxon>Bacillati</taxon>
        <taxon>Actinomycetota</taxon>
        <taxon>Actinomycetes</taxon>
        <taxon>Pseudonocardiales</taxon>
        <taxon>Pseudonocardiaceae</taxon>
        <taxon>Saccharopolyspora</taxon>
    </lineage>
</organism>
<dbReference type="EMBL" id="FNOK01000043">
    <property type="protein sequence ID" value="SDZ03887.1"/>
    <property type="molecule type" value="Genomic_DNA"/>
</dbReference>
<evidence type="ECO:0000313" key="2">
    <source>
        <dbReference type="EMBL" id="SDZ03887.1"/>
    </source>
</evidence>
<dbReference type="OrthoDB" id="4772660at2"/>
<evidence type="ECO:0008006" key="4">
    <source>
        <dbReference type="Google" id="ProtNLM"/>
    </source>
</evidence>
<dbReference type="Pfam" id="PF14030">
    <property type="entry name" value="DUF4245"/>
    <property type="match status" value="1"/>
</dbReference>
<evidence type="ECO:0000313" key="3">
    <source>
        <dbReference type="Proteomes" id="UP000199529"/>
    </source>
</evidence>
<dbReference type="RefSeq" id="WP_093273551.1">
    <property type="nucleotide sequence ID" value="NZ_FNOK01000043.1"/>
</dbReference>
<dbReference type="AlphaFoldDB" id="A0A1H3PRZ9"/>
<proteinExistence type="predicted"/>
<name>A0A1H3PRZ9_9PSEU</name>
<keyword evidence="1" id="KW-0812">Transmembrane</keyword>
<dbReference type="Proteomes" id="UP000199529">
    <property type="component" value="Unassembled WGS sequence"/>
</dbReference>
<keyword evidence="1" id="KW-0472">Membrane</keyword>
<reference evidence="3" key="1">
    <citation type="submission" date="2016-10" db="EMBL/GenBank/DDBJ databases">
        <authorList>
            <person name="Varghese N."/>
            <person name="Submissions S."/>
        </authorList>
    </citation>
    <scope>NUCLEOTIDE SEQUENCE [LARGE SCALE GENOMIC DNA]</scope>
    <source>
        <strain evidence="3">CGMCC 4.3530</strain>
    </source>
</reference>
<dbReference type="STRING" id="418495.SAMN05216215_104378"/>
<dbReference type="InterPro" id="IPR025339">
    <property type="entry name" value="DUF4245"/>
</dbReference>
<keyword evidence="1" id="KW-1133">Transmembrane helix</keyword>